<gene>
    <name evidence="1" type="ORF">SS1G_13011</name>
</gene>
<dbReference type="Proteomes" id="UP000001312">
    <property type="component" value="Unassembled WGS sequence"/>
</dbReference>
<dbReference type="EMBL" id="CH476643">
    <property type="protein sequence ID" value="EDN98154.1"/>
    <property type="molecule type" value="Genomic_DNA"/>
</dbReference>
<dbReference type="KEGG" id="ssl:SS1G_13011"/>
<sequence length="96" mass="10635">MPTFAVGRGSIDRLWDMCGALPLKIVLSGIRYGGSSSPSHLYLHTPFLQWKLDEDGSTVDLQCGEGDHMVYFVAARSTYSAVDNATSMDRQINFNF</sequence>
<dbReference type="InParanoid" id="A7F5Y3"/>
<keyword evidence="2" id="KW-1185">Reference proteome</keyword>
<accession>A7F5Y3</accession>
<dbReference type="GeneID" id="5482145"/>
<dbReference type="HOGENOM" id="CLU_2361020_0_0_1"/>
<name>A7F5Y3_SCLS1</name>
<reference evidence="2" key="1">
    <citation type="journal article" date="2011" name="PLoS Genet.">
        <title>Genomic analysis of the necrotrophic fungal pathogens Sclerotinia sclerotiorum and Botrytis cinerea.</title>
        <authorList>
            <person name="Amselem J."/>
            <person name="Cuomo C.A."/>
            <person name="van Kan J.A."/>
            <person name="Viaud M."/>
            <person name="Benito E.P."/>
            <person name="Couloux A."/>
            <person name="Coutinho P.M."/>
            <person name="de Vries R.P."/>
            <person name="Dyer P.S."/>
            <person name="Fillinger S."/>
            <person name="Fournier E."/>
            <person name="Gout L."/>
            <person name="Hahn M."/>
            <person name="Kohn L."/>
            <person name="Lapalu N."/>
            <person name="Plummer K.M."/>
            <person name="Pradier J.M."/>
            <person name="Quevillon E."/>
            <person name="Sharon A."/>
            <person name="Simon A."/>
            <person name="ten Have A."/>
            <person name="Tudzynski B."/>
            <person name="Tudzynski P."/>
            <person name="Wincker P."/>
            <person name="Andrew M."/>
            <person name="Anthouard V."/>
            <person name="Beever R.E."/>
            <person name="Beffa R."/>
            <person name="Benoit I."/>
            <person name="Bouzid O."/>
            <person name="Brault B."/>
            <person name="Chen Z."/>
            <person name="Choquer M."/>
            <person name="Collemare J."/>
            <person name="Cotton P."/>
            <person name="Danchin E.G."/>
            <person name="Da Silva C."/>
            <person name="Gautier A."/>
            <person name="Giraud C."/>
            <person name="Giraud T."/>
            <person name="Gonzalez C."/>
            <person name="Grossetete S."/>
            <person name="Guldener U."/>
            <person name="Henrissat B."/>
            <person name="Howlett B.J."/>
            <person name="Kodira C."/>
            <person name="Kretschmer M."/>
            <person name="Lappartient A."/>
            <person name="Leroch M."/>
            <person name="Levis C."/>
            <person name="Mauceli E."/>
            <person name="Neuveglise C."/>
            <person name="Oeser B."/>
            <person name="Pearson M."/>
            <person name="Poulain J."/>
            <person name="Poussereau N."/>
            <person name="Quesneville H."/>
            <person name="Rascle C."/>
            <person name="Schumacher J."/>
            <person name="Segurens B."/>
            <person name="Sexton A."/>
            <person name="Silva E."/>
            <person name="Sirven C."/>
            <person name="Soanes D.M."/>
            <person name="Talbot N.J."/>
            <person name="Templeton M."/>
            <person name="Yandava C."/>
            <person name="Yarden O."/>
            <person name="Zeng Q."/>
            <person name="Rollins J.A."/>
            <person name="Lebrun M.H."/>
            <person name="Dickman M."/>
        </authorList>
    </citation>
    <scope>NUCLEOTIDE SEQUENCE [LARGE SCALE GENOMIC DNA]</scope>
    <source>
        <strain evidence="2">ATCC 18683 / 1980 / Ss-1</strain>
    </source>
</reference>
<protein>
    <submittedName>
        <fullName evidence="1">Uncharacterized protein</fullName>
    </submittedName>
</protein>
<organism evidence="1 2">
    <name type="scientific">Sclerotinia sclerotiorum (strain ATCC 18683 / 1980 / Ss-1)</name>
    <name type="common">White mold</name>
    <name type="synonym">Whetzelinia sclerotiorum</name>
    <dbReference type="NCBI Taxonomy" id="665079"/>
    <lineage>
        <taxon>Eukaryota</taxon>
        <taxon>Fungi</taxon>
        <taxon>Dikarya</taxon>
        <taxon>Ascomycota</taxon>
        <taxon>Pezizomycotina</taxon>
        <taxon>Leotiomycetes</taxon>
        <taxon>Helotiales</taxon>
        <taxon>Sclerotiniaceae</taxon>
        <taxon>Sclerotinia</taxon>
    </lineage>
</organism>
<evidence type="ECO:0000313" key="1">
    <source>
        <dbReference type="EMBL" id="EDN98154.1"/>
    </source>
</evidence>
<dbReference type="AlphaFoldDB" id="A7F5Y3"/>
<proteinExistence type="predicted"/>
<dbReference type="RefSeq" id="XP_001585919.1">
    <property type="nucleotide sequence ID" value="XM_001585869.1"/>
</dbReference>
<evidence type="ECO:0000313" key="2">
    <source>
        <dbReference type="Proteomes" id="UP000001312"/>
    </source>
</evidence>